<dbReference type="AlphaFoldDB" id="A0A6L3N1R6"/>
<dbReference type="Pfam" id="PF00158">
    <property type="entry name" value="Sigma54_activat"/>
    <property type="match status" value="1"/>
</dbReference>
<dbReference type="PROSITE" id="PS00676">
    <property type="entry name" value="SIGMA54_INTERACT_2"/>
    <property type="match status" value="1"/>
</dbReference>
<protein>
    <submittedName>
        <fullName evidence="10">Sigma-54-dependent Fis family transcriptional regulator</fullName>
    </submittedName>
</protein>
<dbReference type="Gene3D" id="3.40.50.2300">
    <property type="match status" value="1"/>
</dbReference>
<dbReference type="InterPro" id="IPR025943">
    <property type="entry name" value="Sigma_54_int_dom_ATP-bd_2"/>
</dbReference>
<keyword evidence="6" id="KW-0597">Phosphoprotein</keyword>
<dbReference type="InterPro" id="IPR002078">
    <property type="entry name" value="Sigma_54_int"/>
</dbReference>
<sequence>MPYVLIVEDDADTRAMLAALAQSQQLVCDTAATVEQARALLATRAPDLVLCDLVLPDGNGMMLFDALPKHAHCEMVLTTGHASLETAIDALRRGATDYLVKPINMQRLNSIFARVPRTGALHEEIAALRSELQSLGRFGRMIGSSSAMQATYDAIGRVARTEASVLLTGESGTGKELAAQTIHDLSLRRRGPFLAINCGAIAANLVESEMFGHDRGSFTGADRQHKGFFERADGGTLFLDEITEMPIESQVKLLRVLETGQLTRLGSTREVDVDVRIVAATNRDPEDALANGKLRPDLYHRINVFPIALPPLREREDDIPMLADAFLQQFCAESGRNLRFAPAAREALKSYGWPGNVRELRNFVQRAAIFCDGDVIDTLPPPILEELSAMVDPHDDRVVVPFGTSLDEVDRQLIQGTIAQCGGVKAQAAELLDVSLKTIYNRLAQLEETPDATPDATPGATPDATPDASSGKPPDKPGT</sequence>
<proteinExistence type="predicted"/>
<evidence type="ECO:0000313" key="11">
    <source>
        <dbReference type="Proteomes" id="UP000473470"/>
    </source>
</evidence>
<dbReference type="CDD" id="cd00156">
    <property type="entry name" value="REC"/>
    <property type="match status" value="1"/>
</dbReference>
<reference evidence="10 11" key="1">
    <citation type="submission" date="2019-09" db="EMBL/GenBank/DDBJ databases">
        <title>Draft genome sequences of 48 bacterial type strains from the CCUG.</title>
        <authorList>
            <person name="Tunovic T."/>
            <person name="Pineiro-Iglesias B."/>
            <person name="Unosson C."/>
            <person name="Inganas E."/>
            <person name="Ohlen M."/>
            <person name="Cardew S."/>
            <person name="Jensie-Markopoulos S."/>
            <person name="Salva-Serra F."/>
            <person name="Jaen-Luchoro D."/>
            <person name="Karlsson R."/>
            <person name="Svensson-Stadler L."/>
            <person name="Chun J."/>
            <person name="Moore E."/>
        </authorList>
    </citation>
    <scope>NUCLEOTIDE SEQUENCE [LARGE SCALE GENOMIC DNA]</scope>
    <source>
        <strain evidence="10 11">CCUG 65686</strain>
    </source>
</reference>
<comment type="caution">
    <text evidence="10">The sequence shown here is derived from an EMBL/GenBank/DDBJ whole genome shotgun (WGS) entry which is preliminary data.</text>
</comment>
<dbReference type="GO" id="GO:0006355">
    <property type="term" value="P:regulation of DNA-templated transcription"/>
    <property type="evidence" value="ECO:0007669"/>
    <property type="project" value="InterPro"/>
</dbReference>
<dbReference type="CDD" id="cd00009">
    <property type="entry name" value="AAA"/>
    <property type="match status" value="1"/>
</dbReference>
<feature type="region of interest" description="Disordered" evidence="7">
    <location>
        <begin position="447"/>
        <end position="479"/>
    </location>
</feature>
<feature type="modified residue" description="4-aspartylphosphate" evidence="6">
    <location>
        <position position="52"/>
    </location>
</feature>
<dbReference type="PROSITE" id="PS50045">
    <property type="entry name" value="SIGMA54_INTERACT_4"/>
    <property type="match status" value="1"/>
</dbReference>
<evidence type="ECO:0000256" key="1">
    <source>
        <dbReference type="ARBA" id="ARBA00022741"/>
    </source>
</evidence>
<dbReference type="Gene3D" id="1.10.10.60">
    <property type="entry name" value="Homeodomain-like"/>
    <property type="match status" value="1"/>
</dbReference>
<dbReference type="FunFam" id="3.40.50.300:FF:000006">
    <property type="entry name" value="DNA-binding transcriptional regulator NtrC"/>
    <property type="match status" value="1"/>
</dbReference>
<evidence type="ECO:0000256" key="3">
    <source>
        <dbReference type="ARBA" id="ARBA00023015"/>
    </source>
</evidence>
<dbReference type="Gene3D" id="1.10.8.60">
    <property type="match status" value="1"/>
</dbReference>
<dbReference type="GO" id="GO:0005524">
    <property type="term" value="F:ATP binding"/>
    <property type="evidence" value="ECO:0007669"/>
    <property type="project" value="UniProtKB-KW"/>
</dbReference>
<dbReference type="EMBL" id="VZOK01000007">
    <property type="protein sequence ID" value="KAB0640030.1"/>
    <property type="molecule type" value="Genomic_DNA"/>
</dbReference>
<gene>
    <name evidence="10" type="ORF">F7R25_06875</name>
</gene>
<dbReference type="GO" id="GO:0043565">
    <property type="term" value="F:sequence-specific DNA binding"/>
    <property type="evidence" value="ECO:0007669"/>
    <property type="project" value="InterPro"/>
</dbReference>
<dbReference type="InterPro" id="IPR025944">
    <property type="entry name" value="Sigma_54_int_dom_CS"/>
</dbReference>
<dbReference type="SMART" id="SM00448">
    <property type="entry name" value="REC"/>
    <property type="match status" value="1"/>
</dbReference>
<dbReference type="InterPro" id="IPR011006">
    <property type="entry name" value="CheY-like_superfamily"/>
</dbReference>
<dbReference type="Pfam" id="PF02954">
    <property type="entry name" value="HTH_8"/>
    <property type="match status" value="1"/>
</dbReference>
<keyword evidence="3" id="KW-0805">Transcription regulation</keyword>
<keyword evidence="5" id="KW-0804">Transcription</keyword>
<dbReference type="SMART" id="SM00382">
    <property type="entry name" value="AAA"/>
    <property type="match status" value="1"/>
</dbReference>
<dbReference type="Pfam" id="PF25601">
    <property type="entry name" value="AAA_lid_14"/>
    <property type="match status" value="1"/>
</dbReference>
<accession>A0A6L3N1R6</accession>
<evidence type="ECO:0000256" key="5">
    <source>
        <dbReference type="ARBA" id="ARBA00023163"/>
    </source>
</evidence>
<evidence type="ECO:0000259" key="8">
    <source>
        <dbReference type="PROSITE" id="PS50045"/>
    </source>
</evidence>
<keyword evidence="2" id="KW-0067">ATP-binding</keyword>
<keyword evidence="4" id="KW-0238">DNA-binding</keyword>
<dbReference type="RefSeq" id="WP_081063147.1">
    <property type="nucleotide sequence ID" value="NZ_CABVPM010000160.1"/>
</dbReference>
<dbReference type="SUPFAM" id="SSF52172">
    <property type="entry name" value="CheY-like"/>
    <property type="match status" value="1"/>
</dbReference>
<dbReference type="InterPro" id="IPR027417">
    <property type="entry name" value="P-loop_NTPase"/>
</dbReference>
<dbReference type="PROSITE" id="PS00688">
    <property type="entry name" value="SIGMA54_INTERACT_3"/>
    <property type="match status" value="1"/>
</dbReference>
<dbReference type="Proteomes" id="UP000473470">
    <property type="component" value="Unassembled WGS sequence"/>
</dbReference>
<keyword evidence="1" id="KW-0547">Nucleotide-binding</keyword>
<dbReference type="InterPro" id="IPR001789">
    <property type="entry name" value="Sig_transdc_resp-reg_receiver"/>
</dbReference>
<dbReference type="PANTHER" id="PTHR32071">
    <property type="entry name" value="TRANSCRIPTIONAL REGULATORY PROTEIN"/>
    <property type="match status" value="1"/>
</dbReference>
<dbReference type="Pfam" id="PF00072">
    <property type="entry name" value="Response_reg"/>
    <property type="match status" value="1"/>
</dbReference>
<evidence type="ECO:0000256" key="2">
    <source>
        <dbReference type="ARBA" id="ARBA00022840"/>
    </source>
</evidence>
<dbReference type="SUPFAM" id="SSF52540">
    <property type="entry name" value="P-loop containing nucleoside triphosphate hydrolases"/>
    <property type="match status" value="1"/>
</dbReference>
<feature type="domain" description="Sigma-54 factor interaction" evidence="8">
    <location>
        <begin position="141"/>
        <end position="369"/>
    </location>
</feature>
<evidence type="ECO:0000259" key="9">
    <source>
        <dbReference type="PROSITE" id="PS50110"/>
    </source>
</evidence>
<evidence type="ECO:0000256" key="7">
    <source>
        <dbReference type="SAM" id="MobiDB-lite"/>
    </source>
</evidence>
<evidence type="ECO:0000256" key="6">
    <source>
        <dbReference type="PROSITE-ProRule" id="PRU00169"/>
    </source>
</evidence>
<dbReference type="Gene3D" id="3.40.50.300">
    <property type="entry name" value="P-loop containing nucleotide triphosphate hydrolases"/>
    <property type="match status" value="1"/>
</dbReference>
<organism evidence="10 11">
    <name type="scientific">Burkholderia stagnalis</name>
    <dbReference type="NCBI Taxonomy" id="1503054"/>
    <lineage>
        <taxon>Bacteria</taxon>
        <taxon>Pseudomonadati</taxon>
        <taxon>Pseudomonadota</taxon>
        <taxon>Betaproteobacteria</taxon>
        <taxon>Burkholderiales</taxon>
        <taxon>Burkholderiaceae</taxon>
        <taxon>Burkholderia</taxon>
        <taxon>Burkholderia cepacia complex</taxon>
    </lineage>
</organism>
<name>A0A6L3N1R6_9BURK</name>
<dbReference type="InterPro" id="IPR058031">
    <property type="entry name" value="AAA_lid_NorR"/>
</dbReference>
<evidence type="ECO:0000313" key="10">
    <source>
        <dbReference type="EMBL" id="KAB0640030.1"/>
    </source>
</evidence>
<feature type="domain" description="Response regulatory" evidence="9">
    <location>
        <begin position="3"/>
        <end position="116"/>
    </location>
</feature>
<evidence type="ECO:0000256" key="4">
    <source>
        <dbReference type="ARBA" id="ARBA00023125"/>
    </source>
</evidence>
<dbReference type="SUPFAM" id="SSF46689">
    <property type="entry name" value="Homeodomain-like"/>
    <property type="match status" value="1"/>
</dbReference>
<dbReference type="InterPro" id="IPR009057">
    <property type="entry name" value="Homeodomain-like_sf"/>
</dbReference>
<dbReference type="PROSITE" id="PS50110">
    <property type="entry name" value="RESPONSE_REGULATORY"/>
    <property type="match status" value="1"/>
</dbReference>
<dbReference type="InterPro" id="IPR002197">
    <property type="entry name" value="HTH_Fis"/>
</dbReference>
<dbReference type="InterPro" id="IPR003593">
    <property type="entry name" value="AAA+_ATPase"/>
</dbReference>
<dbReference type="GO" id="GO:0000160">
    <property type="term" value="P:phosphorelay signal transduction system"/>
    <property type="evidence" value="ECO:0007669"/>
    <property type="project" value="InterPro"/>
</dbReference>